<reference evidence="2" key="1">
    <citation type="submission" date="2019-04" db="EMBL/GenBank/DDBJ databases">
        <title>An insight into the mialome of Ixodes scapularis.</title>
        <authorList>
            <person name="Ribeiro J.M."/>
            <person name="Mather T.N."/>
            <person name="Karim S."/>
        </authorList>
    </citation>
    <scope>NUCLEOTIDE SEQUENCE</scope>
</reference>
<organism evidence="2">
    <name type="scientific">Ixodes scapularis</name>
    <name type="common">Black-legged tick</name>
    <name type="synonym">Deer tick</name>
    <dbReference type="NCBI Taxonomy" id="6945"/>
    <lineage>
        <taxon>Eukaryota</taxon>
        <taxon>Metazoa</taxon>
        <taxon>Ecdysozoa</taxon>
        <taxon>Arthropoda</taxon>
        <taxon>Chelicerata</taxon>
        <taxon>Arachnida</taxon>
        <taxon>Acari</taxon>
        <taxon>Parasitiformes</taxon>
        <taxon>Ixodida</taxon>
        <taxon>Ixodoidea</taxon>
        <taxon>Ixodidae</taxon>
        <taxon>Ixodinae</taxon>
        <taxon>Ixodes</taxon>
    </lineage>
</organism>
<accession>A0A4D5RAV8</accession>
<evidence type="ECO:0000313" key="2">
    <source>
        <dbReference type="EMBL" id="MOY33974.1"/>
    </source>
</evidence>
<feature type="region of interest" description="Disordered" evidence="1">
    <location>
        <begin position="19"/>
        <end position="112"/>
    </location>
</feature>
<name>A0A4D5RAV8_IXOSC</name>
<sequence length="112" mass="12306">MPPQSRKTWAWCLGTTASKATAGTAGAPRALLHPPRATPKGKATPPHPRRRLPCKTFRGGPAPRRPFAPRPPRRKGRMPVSLPTSTSHTARRLRRSSGDSCRLRPRTRTDSS</sequence>
<dbReference type="AlphaFoldDB" id="A0A4D5RAV8"/>
<proteinExistence type="predicted"/>
<dbReference type="EMBL" id="GHJT01000003">
    <property type="protein sequence ID" value="MOY33974.1"/>
    <property type="molecule type" value="Transcribed_RNA"/>
</dbReference>
<evidence type="ECO:0000256" key="1">
    <source>
        <dbReference type="SAM" id="MobiDB-lite"/>
    </source>
</evidence>
<protein>
    <submittedName>
        <fullName evidence="2">Putative secreted protein</fullName>
    </submittedName>
</protein>